<gene>
    <name evidence="3" type="ORF">GA0061105_11672</name>
    <name evidence="2" type="ORF">GGD53_003355</name>
</gene>
<evidence type="ECO:0000259" key="1">
    <source>
        <dbReference type="Pfam" id="PF01315"/>
    </source>
</evidence>
<organism evidence="3 4">
    <name type="scientific">Rhizobium aethiopicum</name>
    <dbReference type="NCBI Taxonomy" id="1138170"/>
    <lineage>
        <taxon>Bacteria</taxon>
        <taxon>Pseudomonadati</taxon>
        <taxon>Pseudomonadota</taxon>
        <taxon>Alphaproteobacteria</taxon>
        <taxon>Hyphomicrobiales</taxon>
        <taxon>Rhizobiaceae</taxon>
        <taxon>Rhizobium/Agrobacterium group</taxon>
        <taxon>Rhizobium</taxon>
    </lineage>
</organism>
<dbReference type="STRING" id="1138170.GA0061105_11672"/>
<dbReference type="Proteomes" id="UP000198723">
    <property type="component" value="Unassembled WGS sequence"/>
</dbReference>
<protein>
    <submittedName>
        <fullName evidence="3">Aldehyde oxidase and xanthine dehydrogenase, a/b hammerhead domain</fullName>
    </submittedName>
    <submittedName>
        <fullName evidence="2">Carbon-monoxide dehydrogenase large subunit</fullName>
        <ecNumber evidence="2">1.2.7.4</ecNumber>
    </submittedName>
</protein>
<dbReference type="Proteomes" id="UP000524492">
    <property type="component" value="Unassembled WGS sequence"/>
</dbReference>
<reference evidence="3 4" key="1">
    <citation type="submission" date="2016-08" db="EMBL/GenBank/DDBJ databases">
        <authorList>
            <person name="Seilhamer J.J."/>
        </authorList>
    </citation>
    <scope>NUCLEOTIDE SEQUENCE [LARGE SCALE GENOMIC DNA]</scope>
    <source>
        <strain evidence="3 4">HBR26</strain>
    </source>
</reference>
<evidence type="ECO:0000313" key="2">
    <source>
        <dbReference type="EMBL" id="MBB4193191.1"/>
    </source>
</evidence>
<sequence>MLHIALRRSDQPHARILNIDVGDAFSVPGVVAIYNASDLEGEIKPAIPTSRMPGYYATPIWPLARGKRWPFYRIVSQYVA</sequence>
<keyword evidence="2" id="KW-0560">Oxidoreductase</keyword>
<dbReference type="AlphaFoldDB" id="A0A1C3Y9X1"/>
<accession>A0A1C3Y9X1</accession>
<dbReference type="EC" id="1.2.7.4" evidence="2"/>
<dbReference type="InterPro" id="IPR000674">
    <property type="entry name" value="Ald_Oxase/Xan_DH_a/b"/>
</dbReference>
<keyword evidence="5" id="KW-1185">Reference proteome</keyword>
<dbReference type="EMBL" id="FMAJ01000016">
    <property type="protein sequence ID" value="SCB61268.1"/>
    <property type="molecule type" value="Genomic_DNA"/>
</dbReference>
<dbReference type="Pfam" id="PF01315">
    <property type="entry name" value="Ald_Xan_dh_C"/>
    <property type="match status" value="1"/>
</dbReference>
<evidence type="ECO:0000313" key="5">
    <source>
        <dbReference type="Proteomes" id="UP000524492"/>
    </source>
</evidence>
<dbReference type="EMBL" id="JACIFV010000011">
    <property type="protein sequence ID" value="MBB4193191.1"/>
    <property type="molecule type" value="Genomic_DNA"/>
</dbReference>
<proteinExistence type="predicted"/>
<dbReference type="RefSeq" id="WP_244597457.1">
    <property type="nucleotide sequence ID" value="NZ_JACIFV010000011.1"/>
</dbReference>
<dbReference type="GO" id="GO:0043885">
    <property type="term" value="F:anaerobic carbon-monoxide dehydrogenase activity"/>
    <property type="evidence" value="ECO:0007669"/>
    <property type="project" value="UniProtKB-EC"/>
</dbReference>
<name>A0A1C3Y9X1_9HYPH</name>
<dbReference type="SUPFAM" id="SSF54665">
    <property type="entry name" value="CO dehydrogenase molybdoprotein N-domain-like"/>
    <property type="match status" value="1"/>
</dbReference>
<reference evidence="2 5" key="2">
    <citation type="submission" date="2020-08" db="EMBL/GenBank/DDBJ databases">
        <title>Genomic Encyclopedia of Type Strains, Phase IV (KMG-V): Genome sequencing to study the core and pangenomes of soil and plant-associated prokaryotes.</title>
        <authorList>
            <person name="Whitman W."/>
        </authorList>
    </citation>
    <scope>NUCLEOTIDE SEQUENCE [LARGE SCALE GENOMIC DNA]</scope>
    <source>
        <strain evidence="2 5">SEMIA 4074</strain>
    </source>
</reference>
<dbReference type="Gene3D" id="3.90.1170.50">
    <property type="entry name" value="Aldehyde oxidase/xanthine dehydrogenase, a/b hammerhead"/>
    <property type="match status" value="1"/>
</dbReference>
<feature type="domain" description="Aldehyde oxidase/xanthine dehydrogenase a/b hammerhead" evidence="1">
    <location>
        <begin position="1"/>
        <end position="45"/>
    </location>
</feature>
<dbReference type="InterPro" id="IPR036856">
    <property type="entry name" value="Ald_Oxase/Xan_DH_a/b_sf"/>
</dbReference>
<evidence type="ECO:0000313" key="3">
    <source>
        <dbReference type="EMBL" id="SCB61268.1"/>
    </source>
</evidence>
<evidence type="ECO:0000313" key="4">
    <source>
        <dbReference type="Proteomes" id="UP000198723"/>
    </source>
</evidence>